<protein>
    <submittedName>
        <fullName evidence="1">Uncharacterized protein</fullName>
    </submittedName>
</protein>
<evidence type="ECO:0000313" key="2">
    <source>
        <dbReference type="Proteomes" id="UP001140091"/>
    </source>
</evidence>
<dbReference type="AlphaFoldDB" id="A0A9W8J092"/>
<comment type="caution">
    <text evidence="1">The sequence shown here is derived from an EMBL/GenBank/DDBJ whole genome shotgun (WGS) entry which is preliminary data.</text>
</comment>
<name>A0A9W8J092_9AGAR</name>
<accession>A0A9W8J092</accession>
<feature type="non-terminal residue" evidence="1">
    <location>
        <position position="68"/>
    </location>
</feature>
<gene>
    <name evidence="1" type="ORF">H1R20_g10423</name>
</gene>
<keyword evidence="2" id="KW-1185">Reference proteome</keyword>
<proteinExistence type="predicted"/>
<evidence type="ECO:0000313" key="1">
    <source>
        <dbReference type="EMBL" id="KAJ2926651.1"/>
    </source>
</evidence>
<dbReference type="Proteomes" id="UP001140091">
    <property type="component" value="Unassembled WGS sequence"/>
</dbReference>
<organism evidence="1 2">
    <name type="scientific">Candolleomyces eurysporus</name>
    <dbReference type="NCBI Taxonomy" id="2828524"/>
    <lineage>
        <taxon>Eukaryota</taxon>
        <taxon>Fungi</taxon>
        <taxon>Dikarya</taxon>
        <taxon>Basidiomycota</taxon>
        <taxon>Agaricomycotina</taxon>
        <taxon>Agaricomycetes</taxon>
        <taxon>Agaricomycetidae</taxon>
        <taxon>Agaricales</taxon>
        <taxon>Agaricineae</taxon>
        <taxon>Psathyrellaceae</taxon>
        <taxon>Candolleomyces</taxon>
    </lineage>
</organism>
<dbReference type="EMBL" id="JANBPK010001050">
    <property type="protein sequence ID" value="KAJ2926651.1"/>
    <property type="molecule type" value="Genomic_DNA"/>
</dbReference>
<sequence length="68" mass="7884">MGVPDPLKSDSSLRFSVQDQHVYEEGADFIRRVTSPFFPLIYRDKRSSVPIPHTTMERLNGKLTEFQD</sequence>
<reference evidence="1" key="1">
    <citation type="submission" date="2022-06" db="EMBL/GenBank/DDBJ databases">
        <title>Genome Sequence of Candolleomyces eurysporus.</title>
        <authorList>
            <person name="Buettner E."/>
        </authorList>
    </citation>
    <scope>NUCLEOTIDE SEQUENCE</scope>
    <source>
        <strain evidence="1">VTCC 930004</strain>
    </source>
</reference>